<dbReference type="Proteomes" id="UP001215598">
    <property type="component" value="Unassembled WGS sequence"/>
</dbReference>
<dbReference type="AlphaFoldDB" id="A0AAD7I5I9"/>
<evidence type="ECO:0000313" key="3">
    <source>
        <dbReference type="Proteomes" id="UP001215598"/>
    </source>
</evidence>
<evidence type="ECO:0000256" key="1">
    <source>
        <dbReference type="SAM" id="MobiDB-lite"/>
    </source>
</evidence>
<protein>
    <submittedName>
        <fullName evidence="2">Uncharacterized protein</fullName>
    </submittedName>
</protein>
<dbReference type="EMBL" id="JARKIB010000126">
    <property type="protein sequence ID" value="KAJ7735470.1"/>
    <property type="molecule type" value="Genomic_DNA"/>
</dbReference>
<evidence type="ECO:0000313" key="2">
    <source>
        <dbReference type="EMBL" id="KAJ7735470.1"/>
    </source>
</evidence>
<feature type="compositionally biased region" description="Basic and acidic residues" evidence="1">
    <location>
        <begin position="89"/>
        <end position="108"/>
    </location>
</feature>
<accession>A0AAD7I5I9</accession>
<reference evidence="2" key="1">
    <citation type="submission" date="2023-03" db="EMBL/GenBank/DDBJ databases">
        <title>Massive genome expansion in bonnet fungi (Mycena s.s.) driven by repeated elements and novel gene families across ecological guilds.</title>
        <authorList>
            <consortium name="Lawrence Berkeley National Laboratory"/>
            <person name="Harder C.B."/>
            <person name="Miyauchi S."/>
            <person name="Viragh M."/>
            <person name="Kuo A."/>
            <person name="Thoen E."/>
            <person name="Andreopoulos B."/>
            <person name="Lu D."/>
            <person name="Skrede I."/>
            <person name="Drula E."/>
            <person name="Henrissat B."/>
            <person name="Morin E."/>
            <person name="Kohler A."/>
            <person name="Barry K."/>
            <person name="LaButti K."/>
            <person name="Morin E."/>
            <person name="Salamov A."/>
            <person name="Lipzen A."/>
            <person name="Mereny Z."/>
            <person name="Hegedus B."/>
            <person name="Baldrian P."/>
            <person name="Stursova M."/>
            <person name="Weitz H."/>
            <person name="Taylor A."/>
            <person name="Grigoriev I.V."/>
            <person name="Nagy L.G."/>
            <person name="Martin F."/>
            <person name="Kauserud H."/>
        </authorList>
    </citation>
    <scope>NUCLEOTIDE SEQUENCE</scope>
    <source>
        <strain evidence="2">CBHHK182m</strain>
    </source>
</reference>
<sequence length="116" mass="13143">MPAARIRMSGSARVFRGTIHRLMQQIVLSLLKQTVHPDKSWSSHPTEIQSVTSMVFPGGEELEIKLKGILSTVILQFLVRPSLARGPSRKLEGRDGIRERSPRPRCISECKQQQKR</sequence>
<feature type="region of interest" description="Disordered" evidence="1">
    <location>
        <begin position="86"/>
        <end position="116"/>
    </location>
</feature>
<keyword evidence="3" id="KW-1185">Reference proteome</keyword>
<proteinExistence type="predicted"/>
<comment type="caution">
    <text evidence="2">The sequence shown here is derived from an EMBL/GenBank/DDBJ whole genome shotgun (WGS) entry which is preliminary data.</text>
</comment>
<name>A0AAD7I5I9_9AGAR</name>
<gene>
    <name evidence="2" type="ORF">B0H16DRAFT_1695628</name>
</gene>
<organism evidence="2 3">
    <name type="scientific">Mycena metata</name>
    <dbReference type="NCBI Taxonomy" id="1033252"/>
    <lineage>
        <taxon>Eukaryota</taxon>
        <taxon>Fungi</taxon>
        <taxon>Dikarya</taxon>
        <taxon>Basidiomycota</taxon>
        <taxon>Agaricomycotina</taxon>
        <taxon>Agaricomycetes</taxon>
        <taxon>Agaricomycetidae</taxon>
        <taxon>Agaricales</taxon>
        <taxon>Marasmiineae</taxon>
        <taxon>Mycenaceae</taxon>
        <taxon>Mycena</taxon>
    </lineage>
</organism>